<sequence length="115" mass="12157">MIFTDLLNATTHSLSNGLTGIPLSAAMDNTETWQQHLLQSGEPRLQDIGREIGNLQSLLSEGDMGLNAPAIGRSLSMLASQTAEAANTAPTEIRASLTNLSDLLLRAGGQLEQKA</sequence>
<dbReference type="RefSeq" id="WP_092738433.1">
    <property type="nucleotide sequence ID" value="NZ_FNOV01000003.1"/>
</dbReference>
<dbReference type="EMBL" id="FNOV01000003">
    <property type="protein sequence ID" value="SDX76866.1"/>
    <property type="molecule type" value="Genomic_DNA"/>
</dbReference>
<evidence type="ECO:0000313" key="2">
    <source>
        <dbReference type="Proteomes" id="UP000199249"/>
    </source>
</evidence>
<proteinExistence type="predicted"/>
<evidence type="ECO:0000313" key="1">
    <source>
        <dbReference type="EMBL" id="SDX76866.1"/>
    </source>
</evidence>
<gene>
    <name evidence="1" type="ORF">SAMN04488069_10395</name>
</gene>
<keyword evidence="2" id="KW-1185">Reference proteome</keyword>
<name>A0A1H3EDT1_9BACT</name>
<dbReference type="Proteomes" id="UP000199249">
    <property type="component" value="Unassembled WGS sequence"/>
</dbReference>
<organism evidence="1 2">
    <name type="scientific">Hymenobacter psychrophilus</name>
    <dbReference type="NCBI Taxonomy" id="651662"/>
    <lineage>
        <taxon>Bacteria</taxon>
        <taxon>Pseudomonadati</taxon>
        <taxon>Bacteroidota</taxon>
        <taxon>Cytophagia</taxon>
        <taxon>Cytophagales</taxon>
        <taxon>Hymenobacteraceae</taxon>
        <taxon>Hymenobacter</taxon>
    </lineage>
</organism>
<reference evidence="2" key="1">
    <citation type="submission" date="2016-10" db="EMBL/GenBank/DDBJ databases">
        <authorList>
            <person name="Varghese N."/>
            <person name="Submissions S."/>
        </authorList>
    </citation>
    <scope>NUCLEOTIDE SEQUENCE [LARGE SCALE GENOMIC DNA]</scope>
    <source>
        <strain evidence="2">CGMCC 1.8975</strain>
    </source>
</reference>
<accession>A0A1H3EDT1</accession>
<protein>
    <submittedName>
        <fullName evidence="1">Uncharacterized protein</fullName>
    </submittedName>
</protein>
<dbReference type="AlphaFoldDB" id="A0A1H3EDT1"/>
<dbReference type="OrthoDB" id="884743at2"/>